<sequence>MEGFIPLATNTVPFLNRTMSVILAWIEWVLLGLCTLTLTISLGERELDFPLKRR</sequence>
<dbReference type="EMBL" id="UOFR01000011">
    <property type="protein sequence ID" value="VAW91406.1"/>
    <property type="molecule type" value="Genomic_DNA"/>
</dbReference>
<accession>A0A3B1AFJ9</accession>
<gene>
    <name evidence="2" type="ORF">MNBD_GAMMA21-893</name>
</gene>
<keyword evidence="1" id="KW-1133">Transmembrane helix</keyword>
<proteinExistence type="predicted"/>
<reference evidence="2" key="1">
    <citation type="submission" date="2018-06" db="EMBL/GenBank/DDBJ databases">
        <authorList>
            <person name="Zhirakovskaya E."/>
        </authorList>
    </citation>
    <scope>NUCLEOTIDE SEQUENCE</scope>
</reference>
<protein>
    <submittedName>
        <fullName evidence="2">Uncharacterized protein</fullName>
    </submittedName>
</protein>
<keyword evidence="1" id="KW-0472">Membrane</keyword>
<evidence type="ECO:0000313" key="2">
    <source>
        <dbReference type="EMBL" id="VAW91406.1"/>
    </source>
</evidence>
<organism evidence="2">
    <name type="scientific">hydrothermal vent metagenome</name>
    <dbReference type="NCBI Taxonomy" id="652676"/>
    <lineage>
        <taxon>unclassified sequences</taxon>
        <taxon>metagenomes</taxon>
        <taxon>ecological metagenomes</taxon>
    </lineage>
</organism>
<evidence type="ECO:0000256" key="1">
    <source>
        <dbReference type="SAM" id="Phobius"/>
    </source>
</evidence>
<name>A0A3B1AFJ9_9ZZZZ</name>
<feature type="transmembrane region" description="Helical" evidence="1">
    <location>
        <begin position="22"/>
        <end position="43"/>
    </location>
</feature>
<dbReference type="AlphaFoldDB" id="A0A3B1AFJ9"/>
<keyword evidence="1" id="KW-0812">Transmembrane</keyword>